<protein>
    <submittedName>
        <fullName evidence="3">Uncharacterized protein</fullName>
    </submittedName>
</protein>
<dbReference type="STRING" id="1797780.A3E45_00760"/>
<keyword evidence="2" id="KW-0378">Hydrolase</keyword>
<comment type="caution">
    <text evidence="3">The sequence shown here is derived from an EMBL/GenBank/DDBJ whole genome shotgun (WGS) entry which is preliminary data.</text>
</comment>
<dbReference type="GO" id="GO:0005737">
    <property type="term" value="C:cytoplasm"/>
    <property type="evidence" value="ECO:0007669"/>
    <property type="project" value="TreeGrafter"/>
</dbReference>
<dbReference type="PANTHER" id="PTHR23422">
    <property type="entry name" value="DIPEPTIDYL PEPTIDASE III-RELATED"/>
    <property type="match status" value="1"/>
</dbReference>
<keyword evidence="1" id="KW-0479">Metal-binding</keyword>
<evidence type="ECO:0000313" key="3">
    <source>
        <dbReference type="EMBL" id="OGE36435.1"/>
    </source>
</evidence>
<dbReference type="EMBL" id="MFDH01000011">
    <property type="protein sequence ID" value="OGE36435.1"/>
    <property type="molecule type" value="Genomic_DNA"/>
</dbReference>
<dbReference type="AlphaFoldDB" id="A0A1F5K6L5"/>
<sequence>MNDKPLVTFDAKLPKLSDNERKVLDLLLEAGRLIVPIYEEQENYKFPGANFYPHGVLKSEIEKAAKENPEILSPYTVVEKIDNKLVATPYHKKYAKLLKPVVEKLLVAAEVTSNKNFAECLKVQAKALLDGSYDEATICWMSVKPYILDINIGPVERYDDKLFFVKTAYQAWVGVIDKKNSQKLNKYKDVILSTRRKVAMASEKFDYYGKVQTRIDNTLLFAGLIARTKFVGVNLPNDPKLMEKYGSEITLFKEMHKLRFETALWPTFNRIFSPEFKKQFSAIDLERGSLYLTALHELAHTYLRYRDSEKRLQDLFPVIDELAASVMGIKMCGSLLLKDIASTQQLESIMLAFITRAYNFVLNEEDKPERGQYVIGGAVLLNFLLESGAIKRAGGVSWPNFMKMFVSFDELMSILGRVLSRGKRSDAEALIKKYGSFTNLRSFN</sequence>
<dbReference type="GO" id="GO:0046872">
    <property type="term" value="F:metal ion binding"/>
    <property type="evidence" value="ECO:0007669"/>
    <property type="project" value="UniProtKB-KW"/>
</dbReference>
<name>A0A1F5K6L5_9BACT</name>
<dbReference type="Gene3D" id="3.30.540.30">
    <property type="match status" value="1"/>
</dbReference>
<accession>A0A1F5K6L5</accession>
<dbReference type="GO" id="GO:0008239">
    <property type="term" value="F:dipeptidyl-peptidase activity"/>
    <property type="evidence" value="ECO:0007669"/>
    <property type="project" value="TreeGrafter"/>
</dbReference>
<dbReference type="Proteomes" id="UP000176405">
    <property type="component" value="Unassembled WGS sequence"/>
</dbReference>
<organism evidence="3 4">
    <name type="scientific">Candidatus Daviesbacteria bacterium RIFCSPHIGHO2_12_FULL_43_11</name>
    <dbReference type="NCBI Taxonomy" id="1797780"/>
    <lineage>
        <taxon>Bacteria</taxon>
        <taxon>Candidatus Daviesiibacteriota</taxon>
    </lineage>
</organism>
<evidence type="ECO:0000313" key="4">
    <source>
        <dbReference type="Proteomes" id="UP000176405"/>
    </source>
</evidence>
<reference evidence="3 4" key="1">
    <citation type="journal article" date="2016" name="Nat. Commun.">
        <title>Thousands of microbial genomes shed light on interconnected biogeochemical processes in an aquifer system.</title>
        <authorList>
            <person name="Anantharaman K."/>
            <person name="Brown C.T."/>
            <person name="Hug L.A."/>
            <person name="Sharon I."/>
            <person name="Castelle C.J."/>
            <person name="Probst A.J."/>
            <person name="Thomas B.C."/>
            <person name="Singh A."/>
            <person name="Wilkins M.J."/>
            <person name="Karaoz U."/>
            <person name="Brodie E.L."/>
            <person name="Williams K.H."/>
            <person name="Hubbard S.S."/>
            <person name="Banfield J.F."/>
        </authorList>
    </citation>
    <scope>NUCLEOTIDE SEQUENCE [LARGE SCALE GENOMIC DNA]</scope>
</reference>
<evidence type="ECO:0000256" key="2">
    <source>
        <dbReference type="ARBA" id="ARBA00022801"/>
    </source>
</evidence>
<gene>
    <name evidence="3" type="ORF">A3E45_00760</name>
</gene>
<proteinExistence type="predicted"/>
<dbReference type="Pfam" id="PF03571">
    <property type="entry name" value="Peptidase_M49"/>
    <property type="match status" value="1"/>
</dbReference>
<evidence type="ECO:0000256" key="1">
    <source>
        <dbReference type="ARBA" id="ARBA00022723"/>
    </source>
</evidence>
<dbReference type="PANTHER" id="PTHR23422:SF9">
    <property type="entry name" value="ZN-DEPENDENT HYDROLASE"/>
    <property type="match status" value="1"/>
</dbReference>
<dbReference type="InterPro" id="IPR039461">
    <property type="entry name" value="Peptidase_M49"/>
</dbReference>